<evidence type="ECO:0000313" key="1">
    <source>
        <dbReference type="EMBL" id="RZT59543.1"/>
    </source>
</evidence>
<sequence length="42" mass="4133">MRMVRTLQPITLAGDGLPSSVGLIGNVVIGNGIAGCVNIAPG</sequence>
<evidence type="ECO:0000313" key="2">
    <source>
        <dbReference type="Proteomes" id="UP000292408"/>
    </source>
</evidence>
<reference evidence="1 2" key="1">
    <citation type="journal article" date="2015" name="Stand. Genomic Sci.">
        <title>Genomic Encyclopedia of Bacterial and Archaeal Type Strains, Phase III: the genomes of soil and plant-associated and newly described type strains.</title>
        <authorList>
            <person name="Whitman W.B."/>
            <person name="Woyke T."/>
            <person name="Klenk H.P."/>
            <person name="Zhou Y."/>
            <person name="Lilburn T.G."/>
            <person name="Beck B.J."/>
            <person name="De Vos P."/>
            <person name="Vandamme P."/>
            <person name="Eisen J.A."/>
            <person name="Garrity G."/>
            <person name="Hugenholtz P."/>
            <person name="Kyrpides N.C."/>
        </authorList>
    </citation>
    <scope>NUCLEOTIDE SEQUENCE [LARGE SCALE GENOMIC DNA]</scope>
    <source>
        <strain evidence="1 2">AC4r</strain>
    </source>
</reference>
<organism evidence="1 2">
    <name type="scientific">Microcella alkaliphila</name>
    <dbReference type="NCBI Taxonomy" id="279828"/>
    <lineage>
        <taxon>Bacteria</taxon>
        <taxon>Bacillati</taxon>
        <taxon>Actinomycetota</taxon>
        <taxon>Actinomycetes</taxon>
        <taxon>Micrococcales</taxon>
        <taxon>Microbacteriaceae</taxon>
        <taxon>Microcella</taxon>
    </lineage>
</organism>
<proteinExistence type="predicted"/>
<name>A0A4Q7TGZ6_9MICO</name>
<keyword evidence="2" id="KW-1185">Reference proteome</keyword>
<accession>A0A4Q7TGZ6</accession>
<gene>
    <name evidence="1" type="ORF">EV140_1521</name>
</gene>
<comment type="caution">
    <text evidence="1">The sequence shown here is derived from an EMBL/GenBank/DDBJ whole genome shotgun (WGS) entry which is preliminary data.</text>
</comment>
<protein>
    <submittedName>
        <fullName evidence="1">Uncharacterized protein</fullName>
    </submittedName>
</protein>
<dbReference type="AlphaFoldDB" id="A0A4Q7TGZ6"/>
<dbReference type="EMBL" id="SGXT01000015">
    <property type="protein sequence ID" value="RZT59543.1"/>
    <property type="molecule type" value="Genomic_DNA"/>
</dbReference>
<dbReference type="Proteomes" id="UP000292408">
    <property type="component" value="Unassembled WGS sequence"/>
</dbReference>